<evidence type="ECO:0000256" key="1">
    <source>
        <dbReference type="SAM" id="MobiDB-lite"/>
    </source>
</evidence>
<gene>
    <name evidence="2" type="ORF">C5167_042875</name>
</gene>
<protein>
    <submittedName>
        <fullName evidence="2">Uncharacterized protein</fullName>
    </submittedName>
</protein>
<reference evidence="2 3" key="1">
    <citation type="journal article" date="2018" name="Science">
        <title>The opium poppy genome and morphinan production.</title>
        <authorList>
            <person name="Guo L."/>
            <person name="Winzer T."/>
            <person name="Yang X."/>
            <person name="Li Y."/>
            <person name="Ning Z."/>
            <person name="He Z."/>
            <person name="Teodor R."/>
            <person name="Lu Y."/>
            <person name="Bowser T.A."/>
            <person name="Graham I.A."/>
            <person name="Ye K."/>
        </authorList>
    </citation>
    <scope>NUCLEOTIDE SEQUENCE [LARGE SCALE GENOMIC DNA]</scope>
    <source>
        <strain evidence="3">cv. HN1</strain>
        <tissue evidence="2">Leaves</tissue>
    </source>
</reference>
<feature type="compositionally biased region" description="Basic and acidic residues" evidence="1">
    <location>
        <begin position="57"/>
        <end position="71"/>
    </location>
</feature>
<accession>A0A4Y7L534</accession>
<evidence type="ECO:0000313" key="3">
    <source>
        <dbReference type="Proteomes" id="UP000316621"/>
    </source>
</evidence>
<keyword evidence="3" id="KW-1185">Reference proteome</keyword>
<proteinExistence type="predicted"/>
<dbReference type="EMBL" id="CM010724">
    <property type="protein sequence ID" value="RZC80296.1"/>
    <property type="molecule type" value="Genomic_DNA"/>
</dbReference>
<evidence type="ECO:0000313" key="2">
    <source>
        <dbReference type="EMBL" id="RZC80296.1"/>
    </source>
</evidence>
<dbReference type="Proteomes" id="UP000316621">
    <property type="component" value="Chromosome 10"/>
</dbReference>
<name>A0A4Y7L534_PAPSO</name>
<dbReference type="Gramene" id="RZC80296">
    <property type="protein sequence ID" value="RZC80296"/>
    <property type="gene ID" value="C5167_042875"/>
</dbReference>
<sequence>MEIQELQNRQPQERVLNCNQFAIQRSKVKGCEGPNENVAPDRKIKHQWHTAWRNKHVNKERGKKKLFDHQKNRQQYRSN</sequence>
<feature type="region of interest" description="Disordered" evidence="1">
    <location>
        <begin position="53"/>
        <end position="79"/>
    </location>
</feature>
<dbReference type="AlphaFoldDB" id="A0A4Y7L534"/>
<organism evidence="2 3">
    <name type="scientific">Papaver somniferum</name>
    <name type="common">Opium poppy</name>
    <dbReference type="NCBI Taxonomy" id="3469"/>
    <lineage>
        <taxon>Eukaryota</taxon>
        <taxon>Viridiplantae</taxon>
        <taxon>Streptophyta</taxon>
        <taxon>Embryophyta</taxon>
        <taxon>Tracheophyta</taxon>
        <taxon>Spermatophyta</taxon>
        <taxon>Magnoliopsida</taxon>
        <taxon>Ranunculales</taxon>
        <taxon>Papaveraceae</taxon>
        <taxon>Papaveroideae</taxon>
        <taxon>Papaver</taxon>
    </lineage>
</organism>